<feature type="compositionally biased region" description="Basic and acidic residues" evidence="1">
    <location>
        <begin position="154"/>
        <end position="163"/>
    </location>
</feature>
<protein>
    <submittedName>
        <fullName evidence="2">Uncharacterized protein</fullName>
    </submittedName>
</protein>
<feature type="compositionally biased region" description="Polar residues" evidence="1">
    <location>
        <begin position="136"/>
        <end position="149"/>
    </location>
</feature>
<organism evidence="2">
    <name type="scientific">Arion vulgaris</name>
    <dbReference type="NCBI Taxonomy" id="1028688"/>
    <lineage>
        <taxon>Eukaryota</taxon>
        <taxon>Metazoa</taxon>
        <taxon>Spiralia</taxon>
        <taxon>Lophotrochozoa</taxon>
        <taxon>Mollusca</taxon>
        <taxon>Gastropoda</taxon>
        <taxon>Heterobranchia</taxon>
        <taxon>Euthyneura</taxon>
        <taxon>Panpulmonata</taxon>
        <taxon>Eupulmonata</taxon>
        <taxon>Stylommatophora</taxon>
        <taxon>Helicina</taxon>
        <taxon>Arionoidea</taxon>
        <taxon>Arionidae</taxon>
        <taxon>Arion</taxon>
    </lineage>
</organism>
<accession>A0A0B6ZAG9</accession>
<reference evidence="2" key="1">
    <citation type="submission" date="2014-12" db="EMBL/GenBank/DDBJ databases">
        <title>Insight into the proteome of Arion vulgaris.</title>
        <authorList>
            <person name="Aradska J."/>
            <person name="Bulat T."/>
            <person name="Smidak R."/>
            <person name="Sarate P."/>
            <person name="Gangsoo J."/>
            <person name="Sialana F."/>
            <person name="Bilban M."/>
            <person name="Lubec G."/>
        </authorList>
    </citation>
    <scope>NUCLEOTIDE SEQUENCE</scope>
    <source>
        <tissue evidence="2">Skin</tissue>
    </source>
</reference>
<gene>
    <name evidence="2" type="primary">ORF55553</name>
</gene>
<sequence length="216" mass="23076">WKQSSSGVGSPLTAKISSKTAVDDLEFKSGVATSSTAAVTGASGETAFQLVGHKDPYRRESQKPARRHHSDVSPGNVSKVLSVKEFTASLEPAGDSIYSSGVNIHSSDISINSGGTQDRNDLIPRASKIPRHHSPSNESLVWSSRSGITGSREATPKMRRFVEGSDSLPILTSSGAAAQGPEQTKTIQKRNITSESTKEEVKKEMMRRAKSPSARI</sequence>
<dbReference type="EMBL" id="HACG01018729">
    <property type="protein sequence ID" value="CEK65594.1"/>
    <property type="molecule type" value="Transcribed_RNA"/>
</dbReference>
<feature type="non-terminal residue" evidence="2">
    <location>
        <position position="216"/>
    </location>
</feature>
<feature type="region of interest" description="Disordered" evidence="1">
    <location>
        <begin position="109"/>
        <end position="216"/>
    </location>
</feature>
<evidence type="ECO:0000256" key="1">
    <source>
        <dbReference type="SAM" id="MobiDB-lite"/>
    </source>
</evidence>
<feature type="compositionally biased region" description="Basic and acidic residues" evidence="1">
    <location>
        <begin position="52"/>
        <end position="63"/>
    </location>
</feature>
<feature type="compositionally biased region" description="Polar residues" evidence="1">
    <location>
        <begin position="170"/>
        <end position="191"/>
    </location>
</feature>
<feature type="compositionally biased region" description="Basic and acidic residues" evidence="1">
    <location>
        <begin position="196"/>
        <end position="207"/>
    </location>
</feature>
<feature type="region of interest" description="Disordered" evidence="1">
    <location>
        <begin position="50"/>
        <end position="76"/>
    </location>
</feature>
<proteinExistence type="predicted"/>
<name>A0A0B6ZAG9_9EUPU</name>
<evidence type="ECO:0000313" key="2">
    <source>
        <dbReference type="EMBL" id="CEK65594.1"/>
    </source>
</evidence>
<feature type="non-terminal residue" evidence="2">
    <location>
        <position position="1"/>
    </location>
</feature>
<dbReference type="AlphaFoldDB" id="A0A0B6ZAG9"/>